<dbReference type="InterPro" id="IPR015424">
    <property type="entry name" value="PyrdxlP-dep_Trfase"/>
</dbReference>
<dbReference type="Proteomes" id="UP000670475">
    <property type="component" value="Unassembled WGS sequence"/>
</dbReference>
<evidence type="ECO:0000313" key="15">
    <source>
        <dbReference type="Proteomes" id="UP000670475"/>
    </source>
</evidence>
<evidence type="ECO:0000256" key="4">
    <source>
        <dbReference type="ARBA" id="ARBA00008954"/>
    </source>
</evidence>
<evidence type="ECO:0000256" key="3">
    <source>
        <dbReference type="ARBA" id="ARBA00004946"/>
    </source>
</evidence>
<sequence length="449" mass="47888">MTTPAPAQVPGDTAPPPAAPPGPGAGPAPSVFETLESEVRGYCRGWPTVFDRARGSRLVDEDGRAFLDFFAGAGSLNYGHNNAVLKRALLNHLERDGITHGLDMSTTAKRRFLETFRDLVLRPRGLPYKVMFPGPTGTNAVEAALKLARKVKSRPGIVSFTNAFHGMSLGALAVTGNAAKRAGAGVPLVHTAPMPFDGYHGADASEPFAYFERMLDDPGSGLDRPAAAIVETVQGEGGINVARPEWLRGLADLCERQDMLLIVDDIQMGCGRTGGFFSFEEAGIVPDIVTVSKSISGYGLPMSLCLFREELDIWEPGEHNGTFRGNNPAFVTATAALHTYWADDALEKQTRLRGEQVRAGLLAIAAEHPEAVVAVRGRGLAWGVQMREAGAAGRAARRAFDHGLLVETSGPHSEVVKLLPALTISPADLDEGLRLLACSVREALREPLG</sequence>
<dbReference type="GO" id="GO:0030170">
    <property type="term" value="F:pyridoxal phosphate binding"/>
    <property type="evidence" value="ECO:0007669"/>
    <property type="project" value="InterPro"/>
</dbReference>
<keyword evidence="9 11" id="KW-0663">Pyridoxal phosphate</keyword>
<keyword evidence="15" id="KW-1185">Reference proteome</keyword>
<comment type="catalytic activity">
    <reaction evidence="10 12">
        <text>L-2,4-diaminobutanoate + 2-oxoglutarate = L-aspartate 4-semialdehyde + L-glutamate</text>
        <dbReference type="Rhea" id="RHEA:11160"/>
        <dbReference type="ChEBI" id="CHEBI:16810"/>
        <dbReference type="ChEBI" id="CHEBI:29985"/>
        <dbReference type="ChEBI" id="CHEBI:58761"/>
        <dbReference type="ChEBI" id="CHEBI:537519"/>
        <dbReference type="EC" id="2.6.1.76"/>
    </reaction>
</comment>
<feature type="region of interest" description="Disordered" evidence="13">
    <location>
        <begin position="1"/>
        <end position="29"/>
    </location>
</feature>
<dbReference type="NCBIfam" id="TIGR02407">
    <property type="entry name" value="ectoine_ectB"/>
    <property type="match status" value="1"/>
</dbReference>
<dbReference type="InterPro" id="IPR049704">
    <property type="entry name" value="Aminotrans_3_PPA_site"/>
</dbReference>
<comment type="similarity">
    <text evidence="4 11">Belongs to the class-III pyridoxal-phosphate-dependent aminotransferase family.</text>
</comment>
<comment type="pathway">
    <text evidence="3 12">Amine and polyamine biosynthesis; ectoine biosynthesis; L-ectoine from L-aspartate 4-semialdehyde: step 1/3.</text>
</comment>
<accession>A0A940ML22</accession>
<dbReference type="CDD" id="cd00610">
    <property type="entry name" value="OAT_like"/>
    <property type="match status" value="1"/>
</dbReference>
<evidence type="ECO:0000256" key="1">
    <source>
        <dbReference type="ARBA" id="ARBA00001933"/>
    </source>
</evidence>
<evidence type="ECO:0000313" key="14">
    <source>
        <dbReference type="EMBL" id="MBP0460443.1"/>
    </source>
</evidence>
<protein>
    <recommendedName>
        <fullName evidence="6 12">Diaminobutyrate--2-oxoglutarate transaminase</fullName>
        <ecNumber evidence="5 12">2.6.1.76</ecNumber>
    </recommendedName>
    <alternativeName>
        <fullName evidence="12">DABA aminotransferase</fullName>
    </alternativeName>
</protein>
<dbReference type="InterPro" id="IPR005814">
    <property type="entry name" value="Aminotrans_3"/>
</dbReference>
<name>A0A940ML22_9ACTN</name>
<feature type="compositionally biased region" description="Pro residues" evidence="13">
    <location>
        <begin position="13"/>
        <end position="26"/>
    </location>
</feature>
<keyword evidence="8 12" id="KW-0808">Transferase</keyword>
<dbReference type="InterPro" id="IPR012773">
    <property type="entry name" value="Ectoine_EctB"/>
</dbReference>
<evidence type="ECO:0000256" key="5">
    <source>
        <dbReference type="ARBA" id="ARBA00013155"/>
    </source>
</evidence>
<dbReference type="SUPFAM" id="SSF53383">
    <property type="entry name" value="PLP-dependent transferases"/>
    <property type="match status" value="1"/>
</dbReference>
<evidence type="ECO:0000256" key="8">
    <source>
        <dbReference type="ARBA" id="ARBA00022679"/>
    </source>
</evidence>
<dbReference type="GO" id="GO:0045303">
    <property type="term" value="F:diaminobutyrate-2-oxoglutarate transaminase activity"/>
    <property type="evidence" value="ECO:0007669"/>
    <property type="project" value="UniProtKB-EC"/>
</dbReference>
<evidence type="ECO:0000256" key="6">
    <source>
        <dbReference type="ARBA" id="ARBA00014798"/>
    </source>
</evidence>
<dbReference type="InterPro" id="IPR015422">
    <property type="entry name" value="PyrdxlP-dep_Trfase_small"/>
</dbReference>
<dbReference type="PROSITE" id="PS00600">
    <property type="entry name" value="AA_TRANSFER_CLASS_3"/>
    <property type="match status" value="1"/>
</dbReference>
<dbReference type="PANTHER" id="PTHR43552">
    <property type="entry name" value="DIAMINOBUTYRATE--2-OXOGLUTARATE AMINOTRANSFERASE"/>
    <property type="match status" value="1"/>
</dbReference>
<dbReference type="Gene3D" id="3.90.1150.10">
    <property type="entry name" value="Aspartate Aminotransferase, domain 1"/>
    <property type="match status" value="1"/>
</dbReference>
<dbReference type="PANTHER" id="PTHR43552:SF2">
    <property type="entry name" value="DIAMINOBUTYRATE--2-OXOGLUTARATE TRANSAMINASE"/>
    <property type="match status" value="1"/>
</dbReference>
<evidence type="ECO:0000256" key="2">
    <source>
        <dbReference type="ARBA" id="ARBA00002189"/>
    </source>
</evidence>
<dbReference type="InterPro" id="IPR004637">
    <property type="entry name" value="Dat"/>
</dbReference>
<gene>
    <name evidence="14" type="primary">ectB</name>
    <name evidence="14" type="ORF">JFN87_23555</name>
</gene>
<evidence type="ECO:0000256" key="10">
    <source>
        <dbReference type="ARBA" id="ARBA00049111"/>
    </source>
</evidence>
<dbReference type="NCBIfam" id="NF006733">
    <property type="entry name" value="PRK09264.1"/>
    <property type="match status" value="1"/>
</dbReference>
<keyword evidence="7 12" id="KW-0032">Aminotransferase</keyword>
<dbReference type="Pfam" id="PF00202">
    <property type="entry name" value="Aminotran_3"/>
    <property type="match status" value="1"/>
</dbReference>
<proteinExistence type="inferred from homology"/>
<comment type="caution">
    <text evidence="14">The sequence shown here is derived from an EMBL/GenBank/DDBJ whole genome shotgun (WGS) entry which is preliminary data.</text>
</comment>
<comment type="cofactor">
    <cofactor evidence="1 12">
        <name>pyridoxal 5'-phosphate</name>
        <dbReference type="ChEBI" id="CHEBI:597326"/>
    </cofactor>
</comment>
<evidence type="ECO:0000256" key="12">
    <source>
        <dbReference type="RuleBase" id="RU365034"/>
    </source>
</evidence>
<comment type="function">
    <text evidence="2 12">Catalyzes reversively the conversion of L-aspartate beta-semialdehyde (ASA) to L-2,4-diaminobutyrate (DABA) by transamination with L-glutamate.</text>
</comment>
<dbReference type="InterPro" id="IPR015421">
    <property type="entry name" value="PyrdxlP-dep_Trfase_major"/>
</dbReference>
<dbReference type="AlphaFoldDB" id="A0A940ML22"/>
<evidence type="ECO:0000256" key="9">
    <source>
        <dbReference type="ARBA" id="ARBA00022898"/>
    </source>
</evidence>
<dbReference type="NCBIfam" id="TIGR00709">
    <property type="entry name" value="dat"/>
    <property type="match status" value="1"/>
</dbReference>
<evidence type="ECO:0000256" key="13">
    <source>
        <dbReference type="SAM" id="MobiDB-lite"/>
    </source>
</evidence>
<dbReference type="EC" id="2.6.1.76" evidence="5 12"/>
<dbReference type="GO" id="GO:0019491">
    <property type="term" value="P:ectoine biosynthetic process"/>
    <property type="evidence" value="ECO:0007669"/>
    <property type="project" value="InterPro"/>
</dbReference>
<reference evidence="14" key="1">
    <citation type="submission" date="2021-03" db="EMBL/GenBank/DDBJ databases">
        <title>Whole genome sequence of Streptomyces bomunensis MMS17-BM035.</title>
        <authorList>
            <person name="Lee J.H."/>
        </authorList>
    </citation>
    <scope>NUCLEOTIDE SEQUENCE</scope>
    <source>
        <strain evidence="14">MMS17-BM035</strain>
    </source>
</reference>
<evidence type="ECO:0000256" key="11">
    <source>
        <dbReference type="RuleBase" id="RU003560"/>
    </source>
</evidence>
<organism evidence="14 15">
    <name type="scientific">Streptomyces montanisoli</name>
    <dbReference type="NCBI Taxonomy" id="2798581"/>
    <lineage>
        <taxon>Bacteria</taxon>
        <taxon>Bacillati</taxon>
        <taxon>Actinomycetota</taxon>
        <taxon>Actinomycetes</taxon>
        <taxon>Kitasatosporales</taxon>
        <taxon>Streptomycetaceae</taxon>
        <taxon>Streptomyces</taxon>
    </lineage>
</organism>
<dbReference type="PIRSF" id="PIRSF000521">
    <property type="entry name" value="Transaminase_4ab_Lys_Orn"/>
    <property type="match status" value="1"/>
</dbReference>
<evidence type="ECO:0000256" key="7">
    <source>
        <dbReference type="ARBA" id="ARBA00022576"/>
    </source>
</evidence>
<dbReference type="Gene3D" id="3.40.640.10">
    <property type="entry name" value="Type I PLP-dependent aspartate aminotransferase-like (Major domain)"/>
    <property type="match status" value="1"/>
</dbReference>
<dbReference type="EMBL" id="JAGIQL010000115">
    <property type="protein sequence ID" value="MBP0460443.1"/>
    <property type="molecule type" value="Genomic_DNA"/>
</dbReference>
<dbReference type="GO" id="GO:0047307">
    <property type="term" value="F:diaminobutyrate-pyruvate transaminase activity"/>
    <property type="evidence" value="ECO:0007669"/>
    <property type="project" value="InterPro"/>
</dbReference>